<keyword evidence="2" id="KW-1185">Reference proteome</keyword>
<sequence length="379" mass="43859">MSLLWTRKRSAATPSSTKYDFPLLDFPRELRDLIYDAVLREARVDFLLALKPEKDEIGFVRPPLDVLTSDEFAKFGYGSWDDYLVHERESRASVLYYRLVAPTALVRVNKKVSQELKERFEVVDGLVASSIHLDRFVEHPEPEFLDICERSCFALRTEMMGSSTRFLHTLPDAIRERITNLVLGTKTWLSENMSNKGLLAPVFEQLPALRELGVLVDAYTRRSGPTDPGTSMYEQLHFNKHLGGGSIDVLRFMYRRPPEAARKCPFVLANKWAEFEDMMQCMRGPPPMKEYMEVGQIYQELTRAYEMARTEEEKRQMLPWKLRHEFEEWRGMKKERKRWSWVGASTVVKLTRAKEGSDVGCVGLLEDYKAKTNPANGTL</sequence>
<dbReference type="EMBL" id="ML977319">
    <property type="protein sequence ID" value="KAF2116981.1"/>
    <property type="molecule type" value="Genomic_DNA"/>
</dbReference>
<dbReference type="OrthoDB" id="3799835at2759"/>
<evidence type="ECO:0000313" key="1">
    <source>
        <dbReference type="EMBL" id="KAF2116981.1"/>
    </source>
</evidence>
<dbReference type="AlphaFoldDB" id="A0A6A5ZEX7"/>
<evidence type="ECO:0000313" key="2">
    <source>
        <dbReference type="Proteomes" id="UP000799770"/>
    </source>
</evidence>
<accession>A0A6A5ZEX7</accession>
<name>A0A6A5ZEX7_9PLEO</name>
<reference evidence="1" key="1">
    <citation type="journal article" date="2020" name="Stud. Mycol.">
        <title>101 Dothideomycetes genomes: a test case for predicting lifestyles and emergence of pathogens.</title>
        <authorList>
            <person name="Haridas S."/>
            <person name="Albert R."/>
            <person name="Binder M."/>
            <person name="Bloem J."/>
            <person name="Labutti K."/>
            <person name="Salamov A."/>
            <person name="Andreopoulos B."/>
            <person name="Baker S."/>
            <person name="Barry K."/>
            <person name="Bills G."/>
            <person name="Bluhm B."/>
            <person name="Cannon C."/>
            <person name="Castanera R."/>
            <person name="Culley D."/>
            <person name="Daum C."/>
            <person name="Ezra D."/>
            <person name="Gonzalez J."/>
            <person name="Henrissat B."/>
            <person name="Kuo A."/>
            <person name="Liang C."/>
            <person name="Lipzen A."/>
            <person name="Lutzoni F."/>
            <person name="Magnuson J."/>
            <person name="Mondo S."/>
            <person name="Nolan M."/>
            <person name="Ohm R."/>
            <person name="Pangilinan J."/>
            <person name="Park H.-J."/>
            <person name="Ramirez L."/>
            <person name="Alfaro M."/>
            <person name="Sun H."/>
            <person name="Tritt A."/>
            <person name="Yoshinaga Y."/>
            <person name="Zwiers L.-H."/>
            <person name="Turgeon B."/>
            <person name="Goodwin S."/>
            <person name="Spatafora J."/>
            <person name="Crous P."/>
            <person name="Grigoriev I."/>
        </authorList>
    </citation>
    <scope>NUCLEOTIDE SEQUENCE</scope>
    <source>
        <strain evidence="1">CBS 627.86</strain>
    </source>
</reference>
<proteinExistence type="predicted"/>
<dbReference type="Proteomes" id="UP000799770">
    <property type="component" value="Unassembled WGS sequence"/>
</dbReference>
<protein>
    <submittedName>
        <fullName evidence="1">Uncharacterized protein</fullName>
    </submittedName>
</protein>
<gene>
    <name evidence="1" type="ORF">BDV96DRAFT_644421</name>
</gene>
<organism evidence="1 2">
    <name type="scientific">Lophiotrema nucula</name>
    <dbReference type="NCBI Taxonomy" id="690887"/>
    <lineage>
        <taxon>Eukaryota</taxon>
        <taxon>Fungi</taxon>
        <taxon>Dikarya</taxon>
        <taxon>Ascomycota</taxon>
        <taxon>Pezizomycotina</taxon>
        <taxon>Dothideomycetes</taxon>
        <taxon>Pleosporomycetidae</taxon>
        <taxon>Pleosporales</taxon>
        <taxon>Lophiotremataceae</taxon>
        <taxon>Lophiotrema</taxon>
    </lineage>
</organism>